<evidence type="ECO:0000256" key="5">
    <source>
        <dbReference type="ARBA" id="ARBA00023136"/>
    </source>
</evidence>
<gene>
    <name evidence="7" type="ORF">QE152_g7395</name>
</gene>
<keyword evidence="8" id="KW-1185">Reference proteome</keyword>
<dbReference type="AlphaFoldDB" id="A0AAW1MGI2"/>
<dbReference type="GO" id="GO:0005783">
    <property type="term" value="C:endoplasmic reticulum"/>
    <property type="evidence" value="ECO:0007669"/>
    <property type="project" value="TreeGrafter"/>
</dbReference>
<dbReference type="EMBL" id="JASPKY010000054">
    <property type="protein sequence ID" value="KAK9744907.1"/>
    <property type="molecule type" value="Genomic_DNA"/>
</dbReference>
<feature type="transmembrane region" description="Helical" evidence="6">
    <location>
        <begin position="172"/>
        <end position="196"/>
    </location>
</feature>
<sequence length="255" mass="29026">MSETNTTNESTPQRGLNFNALKTHVLEHKIFVALLCTRILTIIFALGYIFPIFGTSYNAYYKALLSNAATSALRLHQRLGRVQFTSAFFRELVREDSCHYLFYSLIFLYVAPITLVLLPITLFAILHAASYSLTLLDVLGQNAWWGARLLISIVEFQSRNILRLAAFTEIMLMPMTIILIFMGKAGLLTPFIYYHFLVQRYSSRRNPYTRNMFHELRVLLEAGAAKPSMPGILKQILLRVVSISCKLAPPQVAQQ</sequence>
<evidence type="ECO:0000313" key="7">
    <source>
        <dbReference type="EMBL" id="KAK9744907.1"/>
    </source>
</evidence>
<dbReference type="PANTHER" id="PTHR12703:SF4">
    <property type="entry name" value="TRANSMEMBRANE PROTEIN 33"/>
    <property type="match status" value="1"/>
</dbReference>
<proteinExistence type="inferred from homology"/>
<dbReference type="InterPro" id="IPR051645">
    <property type="entry name" value="PER33/POM33_regulator"/>
</dbReference>
<dbReference type="InterPro" id="IPR005344">
    <property type="entry name" value="TMEM33/Pom33"/>
</dbReference>
<reference evidence="7 8" key="1">
    <citation type="journal article" date="2024" name="BMC Genomics">
        <title>De novo assembly and annotation of Popillia japonica's genome with initial clues to its potential as an invasive pest.</title>
        <authorList>
            <person name="Cucini C."/>
            <person name="Boschi S."/>
            <person name="Funari R."/>
            <person name="Cardaioli E."/>
            <person name="Iannotti N."/>
            <person name="Marturano G."/>
            <person name="Paoli F."/>
            <person name="Bruttini M."/>
            <person name="Carapelli A."/>
            <person name="Frati F."/>
            <person name="Nardi F."/>
        </authorList>
    </citation>
    <scope>NUCLEOTIDE SEQUENCE [LARGE SCALE GENOMIC DNA]</scope>
    <source>
        <strain evidence="7">DMR45628</strain>
    </source>
</reference>
<comment type="similarity">
    <text evidence="2">Belongs to the PER33/POM33 family.</text>
</comment>
<name>A0AAW1MGI2_POPJA</name>
<dbReference type="Pfam" id="PF03661">
    <property type="entry name" value="TMEM33_Pom33"/>
    <property type="match status" value="1"/>
</dbReference>
<dbReference type="PANTHER" id="PTHR12703">
    <property type="entry name" value="TRANSMEMBRANE PROTEIN 33"/>
    <property type="match status" value="1"/>
</dbReference>
<evidence type="ECO:0000313" key="8">
    <source>
        <dbReference type="Proteomes" id="UP001458880"/>
    </source>
</evidence>
<accession>A0AAW1MGI2</accession>
<organism evidence="7 8">
    <name type="scientific">Popillia japonica</name>
    <name type="common">Japanese beetle</name>
    <dbReference type="NCBI Taxonomy" id="7064"/>
    <lineage>
        <taxon>Eukaryota</taxon>
        <taxon>Metazoa</taxon>
        <taxon>Ecdysozoa</taxon>
        <taxon>Arthropoda</taxon>
        <taxon>Hexapoda</taxon>
        <taxon>Insecta</taxon>
        <taxon>Pterygota</taxon>
        <taxon>Neoptera</taxon>
        <taxon>Endopterygota</taxon>
        <taxon>Coleoptera</taxon>
        <taxon>Polyphaga</taxon>
        <taxon>Scarabaeiformia</taxon>
        <taxon>Scarabaeidae</taxon>
        <taxon>Rutelinae</taxon>
        <taxon>Popillia</taxon>
    </lineage>
</organism>
<dbReference type="GO" id="GO:0016020">
    <property type="term" value="C:membrane"/>
    <property type="evidence" value="ECO:0007669"/>
    <property type="project" value="UniProtKB-SubCell"/>
</dbReference>
<comment type="subcellular location">
    <subcellularLocation>
        <location evidence="1">Membrane</location>
        <topology evidence="1">Multi-pass membrane protein</topology>
    </subcellularLocation>
</comment>
<keyword evidence="3 6" id="KW-0812">Transmembrane</keyword>
<keyword evidence="5 6" id="KW-0472">Membrane</keyword>
<keyword evidence="4 6" id="KW-1133">Transmembrane helix</keyword>
<feature type="transmembrane region" description="Helical" evidence="6">
    <location>
        <begin position="100"/>
        <end position="126"/>
    </location>
</feature>
<evidence type="ECO:0000256" key="6">
    <source>
        <dbReference type="SAM" id="Phobius"/>
    </source>
</evidence>
<evidence type="ECO:0000256" key="4">
    <source>
        <dbReference type="ARBA" id="ARBA00022989"/>
    </source>
</evidence>
<evidence type="ECO:0000256" key="1">
    <source>
        <dbReference type="ARBA" id="ARBA00004141"/>
    </source>
</evidence>
<dbReference type="GO" id="GO:0071786">
    <property type="term" value="P:endoplasmic reticulum tubular network organization"/>
    <property type="evidence" value="ECO:0007669"/>
    <property type="project" value="TreeGrafter"/>
</dbReference>
<dbReference type="Proteomes" id="UP001458880">
    <property type="component" value="Unassembled WGS sequence"/>
</dbReference>
<protein>
    <submittedName>
        <fullName evidence="7">Transmembrane protein 33/Nucleoporin POM33</fullName>
    </submittedName>
</protein>
<comment type="caution">
    <text evidence="7">The sequence shown here is derived from an EMBL/GenBank/DDBJ whole genome shotgun (WGS) entry which is preliminary data.</text>
</comment>
<dbReference type="GO" id="GO:0061024">
    <property type="term" value="P:membrane organization"/>
    <property type="evidence" value="ECO:0007669"/>
    <property type="project" value="TreeGrafter"/>
</dbReference>
<evidence type="ECO:0000256" key="3">
    <source>
        <dbReference type="ARBA" id="ARBA00022692"/>
    </source>
</evidence>
<feature type="transmembrane region" description="Helical" evidence="6">
    <location>
        <begin position="30"/>
        <end position="53"/>
    </location>
</feature>
<evidence type="ECO:0000256" key="2">
    <source>
        <dbReference type="ARBA" id="ARBA00007322"/>
    </source>
</evidence>